<accession>A0A1R3UYV6</accession>
<evidence type="ECO:0000313" key="2">
    <source>
        <dbReference type="Proteomes" id="UP000188388"/>
    </source>
</evidence>
<protein>
    <submittedName>
        <fullName evidence="1">Uncharacterized protein</fullName>
    </submittedName>
</protein>
<name>A0A1R3UYV6_9HYPH</name>
<dbReference type="RefSeq" id="WP_077371760.1">
    <property type="nucleotide sequence ID" value="NZ_FTPD01000001.1"/>
</dbReference>
<gene>
    <name evidence="1" type="ORF">BQ8794_10195</name>
</gene>
<keyword evidence="2" id="KW-1185">Reference proteome</keyword>
<dbReference type="AlphaFoldDB" id="A0A1R3UYV6"/>
<proteinExistence type="predicted"/>
<sequence length="511" mass="58781">MKKFLRNHRRLRNRLASAPLLESLEVIHAYMVFFQFGTPLPAWIKPIENFETRDKIELGLFEWELDILCRELLRYASRWGTRNFAHWDGLADAINHMKEIHGDVQNAYSDILDTKIMSEVFRIQNQQFPWQTKPSSRWLVRYLKIFGMKELDEMIVQKVGLPIEKILRIGMAFFAIYMKNFSQSIPIKVDNNFATAEEMSTFVMHFSSQFWNLFEEAESTGSMGEDFIYVRNPLVVKPLILHDLNGSVELVCPVPNYLIRRVSEGLYYEICALPNFSEFFGPAFQSYVGEMFEAANRAGTFGITPEVTYISGGSPKHTIDWIVSDKTAHLFVECKTKRITYLAKTKILDSYSLDADVKEFGKAVAQTYKSLQAALDGEHPLWKNDNTPIYPIVVMLEDFYAVGLYEPIRKVAVENLEKSGIDTKLMEQYPFTLTSVWDLELAVLIMSDVGIETFMGKKVDGESKEWDLQVYTMNNFKDKLRGLNGSLFPKEMDRIFSGLAETKSDEAVANS</sequence>
<reference evidence="2" key="1">
    <citation type="submission" date="2017-01" db="EMBL/GenBank/DDBJ databases">
        <authorList>
            <person name="Brunel B."/>
        </authorList>
    </citation>
    <scope>NUCLEOTIDE SEQUENCE [LARGE SCALE GENOMIC DNA]</scope>
</reference>
<dbReference type="EMBL" id="FTPD01000001">
    <property type="protein sequence ID" value="SIT52825.1"/>
    <property type="molecule type" value="Genomic_DNA"/>
</dbReference>
<evidence type="ECO:0000313" key="1">
    <source>
        <dbReference type="EMBL" id="SIT52825.1"/>
    </source>
</evidence>
<dbReference type="Proteomes" id="UP000188388">
    <property type="component" value="Unassembled WGS sequence"/>
</dbReference>
<organism evidence="1 2">
    <name type="scientific">Mesorhizobium prunaredense</name>
    <dbReference type="NCBI Taxonomy" id="1631249"/>
    <lineage>
        <taxon>Bacteria</taxon>
        <taxon>Pseudomonadati</taxon>
        <taxon>Pseudomonadota</taxon>
        <taxon>Alphaproteobacteria</taxon>
        <taxon>Hyphomicrobiales</taxon>
        <taxon>Phyllobacteriaceae</taxon>
        <taxon>Mesorhizobium</taxon>
    </lineage>
</organism>